<accession>A0A7S2SLW5</accession>
<evidence type="ECO:0000313" key="8">
    <source>
        <dbReference type="EMBL" id="CAD9703760.1"/>
    </source>
</evidence>
<feature type="compositionally biased region" description="Pro residues" evidence="6">
    <location>
        <begin position="54"/>
        <end position="66"/>
    </location>
</feature>
<feature type="compositionally biased region" description="Low complexity" evidence="6">
    <location>
        <begin position="67"/>
        <end position="77"/>
    </location>
</feature>
<feature type="compositionally biased region" description="Basic residues" evidence="6">
    <location>
        <begin position="82"/>
        <end position="94"/>
    </location>
</feature>
<keyword evidence="2" id="KW-0805">Transcription regulation</keyword>
<evidence type="ECO:0000256" key="2">
    <source>
        <dbReference type="ARBA" id="ARBA00023015"/>
    </source>
</evidence>
<dbReference type="Gene3D" id="3.30.730.10">
    <property type="entry name" value="AP2/ERF domain"/>
    <property type="match status" value="1"/>
</dbReference>
<keyword evidence="4" id="KW-0804">Transcription</keyword>
<organism evidence="8">
    <name type="scientific">Rhizochromulina marina</name>
    <dbReference type="NCBI Taxonomy" id="1034831"/>
    <lineage>
        <taxon>Eukaryota</taxon>
        <taxon>Sar</taxon>
        <taxon>Stramenopiles</taxon>
        <taxon>Ochrophyta</taxon>
        <taxon>Dictyochophyceae</taxon>
        <taxon>Rhizochromulinales</taxon>
        <taxon>Rhizochromulina</taxon>
    </lineage>
</organism>
<evidence type="ECO:0000259" key="7">
    <source>
        <dbReference type="PROSITE" id="PS51032"/>
    </source>
</evidence>
<keyword evidence="3" id="KW-0238">DNA-binding</keyword>
<comment type="subcellular location">
    <subcellularLocation>
        <location evidence="1">Nucleus</location>
    </subcellularLocation>
</comment>
<evidence type="ECO:0000256" key="5">
    <source>
        <dbReference type="ARBA" id="ARBA00023242"/>
    </source>
</evidence>
<reference evidence="8" key="1">
    <citation type="submission" date="2021-01" db="EMBL/GenBank/DDBJ databases">
        <authorList>
            <person name="Corre E."/>
            <person name="Pelletier E."/>
            <person name="Niang G."/>
            <person name="Scheremetjew M."/>
            <person name="Finn R."/>
            <person name="Kale V."/>
            <person name="Holt S."/>
            <person name="Cochrane G."/>
            <person name="Meng A."/>
            <person name="Brown T."/>
            <person name="Cohen L."/>
        </authorList>
    </citation>
    <scope>NUCLEOTIDE SEQUENCE</scope>
    <source>
        <strain evidence="8">CCMP1243</strain>
    </source>
</reference>
<feature type="compositionally biased region" description="Basic and acidic residues" evidence="6">
    <location>
        <begin position="186"/>
        <end position="198"/>
    </location>
</feature>
<dbReference type="InterPro" id="IPR050913">
    <property type="entry name" value="AP2/ERF_ERF"/>
</dbReference>
<dbReference type="SMART" id="SM00380">
    <property type="entry name" value="AP2"/>
    <property type="match status" value="1"/>
</dbReference>
<feature type="compositionally biased region" description="Polar residues" evidence="6">
    <location>
        <begin position="1"/>
        <end position="14"/>
    </location>
</feature>
<dbReference type="InterPro" id="IPR016177">
    <property type="entry name" value="DNA-bd_dom_sf"/>
</dbReference>
<feature type="region of interest" description="Disordered" evidence="6">
    <location>
        <begin position="1"/>
        <end position="35"/>
    </location>
</feature>
<dbReference type="EMBL" id="HBHJ01024572">
    <property type="protein sequence ID" value="CAD9703760.1"/>
    <property type="molecule type" value="Transcribed_RNA"/>
</dbReference>
<evidence type="ECO:0000256" key="1">
    <source>
        <dbReference type="ARBA" id="ARBA00004123"/>
    </source>
</evidence>
<dbReference type="InterPro" id="IPR036955">
    <property type="entry name" value="AP2/ERF_dom_sf"/>
</dbReference>
<gene>
    <name evidence="8" type="ORF">RMAR1173_LOCUS16207</name>
</gene>
<dbReference type="GO" id="GO:0005634">
    <property type="term" value="C:nucleus"/>
    <property type="evidence" value="ECO:0007669"/>
    <property type="project" value="UniProtKB-SubCell"/>
</dbReference>
<dbReference type="InterPro" id="IPR001471">
    <property type="entry name" value="AP2/ERF_dom"/>
</dbReference>
<feature type="compositionally biased region" description="Polar residues" evidence="6">
    <location>
        <begin position="22"/>
        <end position="31"/>
    </location>
</feature>
<protein>
    <recommendedName>
        <fullName evidence="7">AP2/ERF domain-containing protein</fullName>
    </recommendedName>
</protein>
<keyword evidence="5" id="KW-0539">Nucleus</keyword>
<proteinExistence type="predicted"/>
<dbReference type="SUPFAM" id="SSF54171">
    <property type="entry name" value="DNA-binding domain"/>
    <property type="match status" value="1"/>
</dbReference>
<dbReference type="PANTHER" id="PTHR31194:SF189">
    <property type="entry name" value="AP2_ERF DOMAIN-CONTAINING PROTEIN"/>
    <property type="match status" value="1"/>
</dbReference>
<sequence length="406" mass="44130">MPSTRSSLSITDPASLSAEDSGATSSESLPSSPMVGVSCAAIEPAMCEETAEVPPLPPPPPLPSPVAAPTKPTKPASDASSHKRTNRKPPRQRKGNGEGGFRGVTRRAHKWRAQLWFCGKLIVIGSTYTTAEEAARAFDKTAHRLLGSRAVLNFPDDVSPEDCVSLSAAEQALAAAPRTTKAHTVRRVDKDTPREHTRPRTRPSKAVSPVPAARSSKRRPKAVQRMDVEGARRSNSRRKRRQETHSQLPSPLVLHQHRDQERQGKRRRALSTSTEGTLSDTDSARLSWSSDVTDEETQQHGYYRGECYYPQPANPPSPAALLEFRLSLSEQEKEALEFAAKMVLALRNPAAPPNGTQPPCFSSFPGAAAACHGALPHNGEVALDTRPPMYLDVSHALGHPTRPHYC</sequence>
<evidence type="ECO:0000256" key="6">
    <source>
        <dbReference type="SAM" id="MobiDB-lite"/>
    </source>
</evidence>
<dbReference type="CDD" id="cd00018">
    <property type="entry name" value="AP2"/>
    <property type="match status" value="1"/>
</dbReference>
<evidence type="ECO:0000256" key="3">
    <source>
        <dbReference type="ARBA" id="ARBA00023125"/>
    </source>
</evidence>
<dbReference type="PROSITE" id="PS51032">
    <property type="entry name" value="AP2_ERF"/>
    <property type="match status" value="1"/>
</dbReference>
<evidence type="ECO:0000256" key="4">
    <source>
        <dbReference type="ARBA" id="ARBA00023163"/>
    </source>
</evidence>
<name>A0A7S2SLW5_9STRA</name>
<dbReference type="AlphaFoldDB" id="A0A7S2SLW5"/>
<feature type="region of interest" description="Disordered" evidence="6">
    <location>
        <begin position="175"/>
        <end position="293"/>
    </location>
</feature>
<dbReference type="GO" id="GO:0003700">
    <property type="term" value="F:DNA-binding transcription factor activity"/>
    <property type="evidence" value="ECO:0007669"/>
    <property type="project" value="InterPro"/>
</dbReference>
<feature type="compositionally biased region" description="Polar residues" evidence="6">
    <location>
        <begin position="270"/>
        <end position="291"/>
    </location>
</feature>
<dbReference type="GO" id="GO:0003677">
    <property type="term" value="F:DNA binding"/>
    <property type="evidence" value="ECO:0007669"/>
    <property type="project" value="UniProtKB-KW"/>
</dbReference>
<dbReference type="PANTHER" id="PTHR31194">
    <property type="entry name" value="SHN SHINE , DNA BINDING / TRANSCRIPTION FACTOR"/>
    <property type="match status" value="1"/>
</dbReference>
<feature type="domain" description="AP2/ERF" evidence="7">
    <location>
        <begin position="100"/>
        <end position="155"/>
    </location>
</feature>
<feature type="region of interest" description="Disordered" evidence="6">
    <location>
        <begin position="50"/>
        <end position="103"/>
    </location>
</feature>